<protein>
    <submittedName>
        <fullName evidence="1">Uncharacterized protein</fullName>
    </submittedName>
</protein>
<name>A0A1E3X6U1_9BACT</name>
<dbReference type="Proteomes" id="UP000094056">
    <property type="component" value="Unassembled WGS sequence"/>
</dbReference>
<accession>A0A1E3X6U1</accession>
<comment type="caution">
    <text evidence="1">The sequence shown here is derived from an EMBL/GenBank/DDBJ whole genome shotgun (WGS) entry which is preliminary data.</text>
</comment>
<sequence>MEESFKLTVGHKRVWCFGRNSRYTEYFKFSILSGIYIVYNLSLIYKRFTQALPGKAERSFVAACFSLREYTYSKQHAFINTDGWIDLNSLK</sequence>
<proteinExistence type="predicted"/>
<evidence type="ECO:0000313" key="1">
    <source>
        <dbReference type="EMBL" id="ODS31376.1"/>
    </source>
</evidence>
<dbReference type="AlphaFoldDB" id="A0A1E3X6U1"/>
<reference evidence="1 2" key="1">
    <citation type="submission" date="2016-07" db="EMBL/GenBank/DDBJ databases">
        <title>Draft genome of Scalindua rubra, obtained from a brine-seawater interface in the Red Sea, sheds light on salt adaptation in anammox bacteria.</title>
        <authorList>
            <person name="Speth D.R."/>
            <person name="Lagkouvardos I."/>
            <person name="Wang Y."/>
            <person name="Qian P.-Y."/>
            <person name="Dutilh B.E."/>
            <person name="Jetten M.S."/>
        </authorList>
    </citation>
    <scope>NUCLEOTIDE SEQUENCE [LARGE SCALE GENOMIC DNA]</scope>
    <source>
        <strain evidence="1">BSI-1</strain>
    </source>
</reference>
<organism evidence="1 2">
    <name type="scientific">Candidatus Scalindua rubra</name>
    <dbReference type="NCBI Taxonomy" id="1872076"/>
    <lineage>
        <taxon>Bacteria</taxon>
        <taxon>Pseudomonadati</taxon>
        <taxon>Planctomycetota</taxon>
        <taxon>Candidatus Brocadiia</taxon>
        <taxon>Candidatus Brocadiales</taxon>
        <taxon>Candidatus Scalinduaceae</taxon>
        <taxon>Candidatus Scalindua</taxon>
    </lineage>
</organism>
<dbReference type="EMBL" id="MAYW01000122">
    <property type="protein sequence ID" value="ODS31376.1"/>
    <property type="molecule type" value="Genomic_DNA"/>
</dbReference>
<evidence type="ECO:0000313" key="2">
    <source>
        <dbReference type="Proteomes" id="UP000094056"/>
    </source>
</evidence>
<gene>
    <name evidence="1" type="ORF">SCARUB_03496</name>
</gene>